<dbReference type="PANTHER" id="PTHR23023">
    <property type="entry name" value="DIMETHYLANILINE MONOOXYGENASE"/>
    <property type="match status" value="1"/>
</dbReference>
<evidence type="ECO:0000256" key="3">
    <source>
        <dbReference type="ARBA" id="ARBA00022827"/>
    </source>
</evidence>
<organism evidence="5 6">
    <name type="scientific">Penicillium bovifimosum</name>
    <dbReference type="NCBI Taxonomy" id="126998"/>
    <lineage>
        <taxon>Eukaryota</taxon>
        <taxon>Fungi</taxon>
        <taxon>Dikarya</taxon>
        <taxon>Ascomycota</taxon>
        <taxon>Pezizomycotina</taxon>
        <taxon>Eurotiomycetes</taxon>
        <taxon>Eurotiomycetidae</taxon>
        <taxon>Eurotiales</taxon>
        <taxon>Aspergillaceae</taxon>
        <taxon>Penicillium</taxon>
    </lineage>
</organism>
<dbReference type="OrthoDB" id="66881at2759"/>
<accession>A0A9W9H0T0</accession>
<dbReference type="InterPro" id="IPR036188">
    <property type="entry name" value="FAD/NAD-bd_sf"/>
</dbReference>
<dbReference type="SUPFAM" id="SSF51905">
    <property type="entry name" value="FAD/NAD(P)-binding domain"/>
    <property type="match status" value="2"/>
</dbReference>
<keyword evidence="2" id="KW-0285">Flavoprotein</keyword>
<dbReference type="Pfam" id="PF00743">
    <property type="entry name" value="FMO-like"/>
    <property type="match status" value="1"/>
</dbReference>
<keyword evidence="3" id="KW-0274">FAD</keyword>
<keyword evidence="6" id="KW-1185">Reference proteome</keyword>
<proteinExistence type="inferred from homology"/>
<dbReference type="AlphaFoldDB" id="A0A9W9H0T0"/>
<reference evidence="5" key="2">
    <citation type="journal article" date="2023" name="IMA Fungus">
        <title>Comparative genomic study of the Penicillium genus elucidates a diverse pangenome and 15 lateral gene transfer events.</title>
        <authorList>
            <person name="Petersen C."/>
            <person name="Sorensen T."/>
            <person name="Nielsen M.R."/>
            <person name="Sondergaard T.E."/>
            <person name="Sorensen J.L."/>
            <person name="Fitzpatrick D.A."/>
            <person name="Frisvad J.C."/>
            <person name="Nielsen K.L."/>
        </authorList>
    </citation>
    <scope>NUCLEOTIDE SEQUENCE</scope>
    <source>
        <strain evidence="5">IBT 22155</strain>
    </source>
</reference>
<evidence type="ECO:0000256" key="2">
    <source>
        <dbReference type="ARBA" id="ARBA00022630"/>
    </source>
</evidence>
<evidence type="ECO:0000256" key="4">
    <source>
        <dbReference type="ARBA" id="ARBA00023002"/>
    </source>
</evidence>
<comment type="caution">
    <text evidence="5">The sequence shown here is derived from an EMBL/GenBank/DDBJ whole genome shotgun (WGS) entry which is preliminary data.</text>
</comment>
<evidence type="ECO:0000313" key="5">
    <source>
        <dbReference type="EMBL" id="KAJ5135313.1"/>
    </source>
</evidence>
<dbReference type="InterPro" id="IPR020946">
    <property type="entry name" value="Flavin_mOase-like"/>
</dbReference>
<dbReference type="GO" id="GO:0004499">
    <property type="term" value="F:N,N-dimethylaniline monooxygenase activity"/>
    <property type="evidence" value="ECO:0007669"/>
    <property type="project" value="InterPro"/>
</dbReference>
<dbReference type="GeneID" id="81404505"/>
<name>A0A9W9H0T0_9EURO</name>
<dbReference type="GO" id="GO:0050661">
    <property type="term" value="F:NADP binding"/>
    <property type="evidence" value="ECO:0007669"/>
    <property type="project" value="InterPro"/>
</dbReference>
<dbReference type="PRINTS" id="PR00368">
    <property type="entry name" value="FADPNR"/>
</dbReference>
<keyword evidence="4" id="KW-0560">Oxidoreductase</keyword>
<dbReference type="EMBL" id="JAPQKL010000004">
    <property type="protein sequence ID" value="KAJ5135313.1"/>
    <property type="molecule type" value="Genomic_DNA"/>
</dbReference>
<sequence>MPPKKVAIIGAGPSGLVTAKTLLHIFPRGTFSPIIFDTQRGVGGLWRTSPNRADDPRVTLDPRMRTNLSRFTVAFSDLDWESVIPDAEVPTFPRAEQVAAYLDAYAQRYIPVEVLRFGCKVVGTVRRIEGDDVKWGVRWIRERESVQEMQSGDGALHEEESEDFDMVVVASGYFAQKYTPDIPGLGEFPGPVIHSSSLCHERENLLPVQDRDVTARIVVIGGSMSGVEAATAVALHQSSSILSTNRIPSAKDIKVDHIHSRPFWALPTYLPHESSGTPAFIPLDLAMYDLCRRPAGPIEYALGPIPPEKATKTNSYFHSILGDEYEQHAHRYSPSLSSAKQPWVAIGDDYAEFIRSGMIQTSMGRVTSVHSNRDTGLASVLCDGSDGCKTIDNVAAIVMATGFTPYRSLSFLPDEVLDTLEYSETDPFSPLILDQGCTVRSEIVDLGFVGFYRGPYWGVMEMQARYLGKLWSGPCAVSETKQKQALREVRLADPNLARGQFPMGDYVGLMESFADDLGITRLSLDADARYGPAVPARYVYGGVHSPGGQGSLLAKNDAVGRTLDALRDALTAGHETAQQGAASAVFRALHGSWKQISSAGGEESTGTLSFHPRYATSPAYDREYVCVQTSAGEQRQEKVRFIMRLAETVSETASAWITIWSSGLTGTLSAGRVTQSWELGPLRHEMREGESVLGEYVVSAKAFDLDSGHEVLYTFHFQGVSVLSWTCVELEGETRTVASCSFVREDTHLDMDGP</sequence>
<dbReference type="Proteomes" id="UP001149079">
    <property type="component" value="Unassembled WGS sequence"/>
</dbReference>
<dbReference type="RefSeq" id="XP_056522285.1">
    <property type="nucleotide sequence ID" value="XM_056665335.1"/>
</dbReference>
<dbReference type="Gene3D" id="3.50.50.60">
    <property type="entry name" value="FAD/NAD(P)-binding domain"/>
    <property type="match status" value="1"/>
</dbReference>
<evidence type="ECO:0000256" key="1">
    <source>
        <dbReference type="ARBA" id="ARBA00009183"/>
    </source>
</evidence>
<reference evidence="5" key="1">
    <citation type="submission" date="2022-11" db="EMBL/GenBank/DDBJ databases">
        <authorList>
            <person name="Petersen C."/>
        </authorList>
    </citation>
    <scope>NUCLEOTIDE SEQUENCE</scope>
    <source>
        <strain evidence="5">IBT 22155</strain>
    </source>
</reference>
<gene>
    <name evidence="5" type="ORF">N7515_004591</name>
</gene>
<dbReference type="InterPro" id="IPR050346">
    <property type="entry name" value="FMO-like"/>
</dbReference>
<comment type="similarity">
    <text evidence="1">Belongs to the FMO family.</text>
</comment>
<evidence type="ECO:0000313" key="6">
    <source>
        <dbReference type="Proteomes" id="UP001149079"/>
    </source>
</evidence>
<protein>
    <submittedName>
        <fullName evidence="5">FAD-dependent pyridine nucleotide-disulfide oxidoreductase</fullName>
    </submittedName>
</protein>
<dbReference type="GO" id="GO:0050660">
    <property type="term" value="F:flavin adenine dinucleotide binding"/>
    <property type="evidence" value="ECO:0007669"/>
    <property type="project" value="InterPro"/>
</dbReference>